<evidence type="ECO:0000256" key="1">
    <source>
        <dbReference type="ARBA" id="ARBA00004429"/>
    </source>
</evidence>
<feature type="domain" description="Tripartite ATP-independent periplasmic transporters DctQ component" evidence="10">
    <location>
        <begin position="27"/>
        <end position="157"/>
    </location>
</feature>
<keyword evidence="5 9" id="KW-0812">Transmembrane</keyword>
<dbReference type="InterPro" id="IPR007387">
    <property type="entry name" value="TRAP_DctQ"/>
</dbReference>
<feature type="transmembrane region" description="Helical" evidence="9">
    <location>
        <begin position="12"/>
        <end position="38"/>
    </location>
</feature>
<feature type="transmembrane region" description="Helical" evidence="9">
    <location>
        <begin position="90"/>
        <end position="114"/>
    </location>
</feature>
<evidence type="ECO:0000256" key="2">
    <source>
        <dbReference type="ARBA" id="ARBA00022448"/>
    </source>
</evidence>
<keyword evidence="4" id="KW-0997">Cell inner membrane</keyword>
<evidence type="ECO:0000256" key="8">
    <source>
        <dbReference type="ARBA" id="ARBA00038436"/>
    </source>
</evidence>
<keyword evidence="7 9" id="KW-0472">Membrane</keyword>
<evidence type="ECO:0000256" key="5">
    <source>
        <dbReference type="ARBA" id="ARBA00022692"/>
    </source>
</evidence>
<comment type="caution">
    <text evidence="11">The sequence shown here is derived from an EMBL/GenBank/DDBJ whole genome shotgun (WGS) entry which is preliminary data.</text>
</comment>
<sequence>MGKINRVWGKFITIQMIIGTALILFDVVIVNFSIFARYVFNYTQVELFEITEYTLLWMTFLGTTWLLKNKGHVTVELIVSRVSPKRREKLMLIVNGISALLMVILFIFSLKVFIYDFKTNYRLAGVLRPPKWPIEIIIPIGIFFMLLEIVRQLYEGIAEIKLKK</sequence>
<dbReference type="EMBL" id="DSOL01000267">
    <property type="protein sequence ID" value="HEN28843.1"/>
    <property type="molecule type" value="Genomic_DNA"/>
</dbReference>
<evidence type="ECO:0000256" key="7">
    <source>
        <dbReference type="ARBA" id="ARBA00023136"/>
    </source>
</evidence>
<comment type="similarity">
    <text evidence="8">Belongs to the TRAP transporter small permease family.</text>
</comment>
<dbReference type="InterPro" id="IPR055348">
    <property type="entry name" value="DctQ"/>
</dbReference>
<feature type="transmembrane region" description="Helical" evidence="9">
    <location>
        <begin position="50"/>
        <end position="69"/>
    </location>
</feature>
<proteinExistence type="inferred from homology"/>
<evidence type="ECO:0000256" key="4">
    <source>
        <dbReference type="ARBA" id="ARBA00022519"/>
    </source>
</evidence>
<evidence type="ECO:0000256" key="9">
    <source>
        <dbReference type="SAM" id="Phobius"/>
    </source>
</evidence>
<evidence type="ECO:0000259" key="10">
    <source>
        <dbReference type="Pfam" id="PF04290"/>
    </source>
</evidence>
<evidence type="ECO:0000313" key="11">
    <source>
        <dbReference type="EMBL" id="HEN28843.1"/>
    </source>
</evidence>
<organism evidence="11">
    <name type="scientific">candidate division WOR-3 bacterium</name>
    <dbReference type="NCBI Taxonomy" id="2052148"/>
    <lineage>
        <taxon>Bacteria</taxon>
        <taxon>Bacteria division WOR-3</taxon>
    </lineage>
</organism>
<protein>
    <submittedName>
        <fullName evidence="11">TRAP transporter small permease</fullName>
    </submittedName>
</protein>
<accession>A0A7C2K6E4</accession>
<dbReference type="PANTHER" id="PTHR35011">
    <property type="entry name" value="2,3-DIKETO-L-GULONATE TRAP TRANSPORTER SMALL PERMEASE PROTEIN YIAM"/>
    <property type="match status" value="1"/>
</dbReference>
<feature type="transmembrane region" description="Helical" evidence="9">
    <location>
        <begin position="134"/>
        <end position="154"/>
    </location>
</feature>
<reference evidence="11" key="1">
    <citation type="journal article" date="2020" name="mSystems">
        <title>Genome- and Community-Level Interaction Insights into Carbon Utilization and Element Cycling Functions of Hydrothermarchaeota in Hydrothermal Sediment.</title>
        <authorList>
            <person name="Zhou Z."/>
            <person name="Liu Y."/>
            <person name="Xu W."/>
            <person name="Pan J."/>
            <person name="Luo Z.H."/>
            <person name="Li M."/>
        </authorList>
    </citation>
    <scope>NUCLEOTIDE SEQUENCE [LARGE SCALE GENOMIC DNA]</scope>
    <source>
        <strain evidence="11">SpSt-34</strain>
    </source>
</reference>
<dbReference type="AlphaFoldDB" id="A0A7C2K6E4"/>
<gene>
    <name evidence="11" type="ORF">ENQ77_09425</name>
</gene>
<keyword evidence="6 9" id="KW-1133">Transmembrane helix</keyword>
<dbReference type="GO" id="GO:0005886">
    <property type="term" value="C:plasma membrane"/>
    <property type="evidence" value="ECO:0007669"/>
    <property type="project" value="UniProtKB-SubCell"/>
</dbReference>
<keyword evidence="2" id="KW-0813">Transport</keyword>
<comment type="subcellular location">
    <subcellularLocation>
        <location evidence="1">Cell inner membrane</location>
        <topology evidence="1">Multi-pass membrane protein</topology>
    </subcellularLocation>
</comment>
<evidence type="ECO:0000256" key="3">
    <source>
        <dbReference type="ARBA" id="ARBA00022475"/>
    </source>
</evidence>
<name>A0A7C2K6E4_UNCW3</name>
<keyword evidence="3" id="KW-1003">Cell membrane</keyword>
<dbReference type="Pfam" id="PF04290">
    <property type="entry name" value="DctQ"/>
    <property type="match status" value="1"/>
</dbReference>
<evidence type="ECO:0000256" key="6">
    <source>
        <dbReference type="ARBA" id="ARBA00022989"/>
    </source>
</evidence>